<feature type="compositionally biased region" description="Acidic residues" evidence="1">
    <location>
        <begin position="64"/>
        <end position="77"/>
    </location>
</feature>
<organism evidence="3">
    <name type="scientific">Planktothricoides raciborskii GIHE-MW2</name>
    <dbReference type="NCBI Taxonomy" id="2792601"/>
    <lineage>
        <taxon>Bacteria</taxon>
        <taxon>Bacillati</taxon>
        <taxon>Cyanobacteriota</taxon>
        <taxon>Cyanophyceae</taxon>
        <taxon>Oscillatoriophycideae</taxon>
        <taxon>Oscillatoriales</taxon>
        <taxon>Oscillatoriaceae</taxon>
        <taxon>Planktothricoides</taxon>
    </lineage>
</organism>
<name>A0AAU8JIQ5_9CYAN</name>
<reference evidence="3" key="1">
    <citation type="submission" date="2024-07" db="EMBL/GenBank/DDBJ databases">
        <authorList>
            <person name="Kim Y.J."/>
            <person name="Jeong J.Y."/>
        </authorList>
    </citation>
    <scope>NUCLEOTIDE SEQUENCE</scope>
    <source>
        <strain evidence="3">GIHE-MW2</strain>
    </source>
</reference>
<feature type="region of interest" description="Disordered" evidence="1">
    <location>
        <begin position="41"/>
        <end position="77"/>
    </location>
</feature>
<evidence type="ECO:0000313" key="3">
    <source>
        <dbReference type="EMBL" id="XCM38698.1"/>
    </source>
</evidence>
<evidence type="ECO:0000256" key="1">
    <source>
        <dbReference type="SAM" id="MobiDB-lite"/>
    </source>
</evidence>
<gene>
    <name evidence="3" type="ORF">ABWT76_001560</name>
</gene>
<dbReference type="EMBL" id="CP159837">
    <property type="protein sequence ID" value="XCM38698.1"/>
    <property type="molecule type" value="Genomic_DNA"/>
</dbReference>
<dbReference type="AlphaFoldDB" id="A0AAU8JIQ5"/>
<proteinExistence type="predicted"/>
<evidence type="ECO:0000256" key="2">
    <source>
        <dbReference type="SAM" id="SignalP"/>
    </source>
</evidence>
<sequence>MKKNILVVAALISASFAIFNLGSASANPLKASASGFAWEKSSEMLQNSRSQGTKESDKQGYTGTDEDGDTEEIQTKS</sequence>
<accession>A0AAU8JIQ5</accession>
<feature type="signal peptide" evidence="2">
    <location>
        <begin position="1"/>
        <end position="26"/>
    </location>
</feature>
<keyword evidence="2" id="KW-0732">Signal</keyword>
<feature type="chain" id="PRO_5043930460" evidence="2">
    <location>
        <begin position="27"/>
        <end position="77"/>
    </location>
</feature>
<dbReference type="RefSeq" id="WP_054465964.1">
    <property type="nucleotide sequence ID" value="NZ_CP159837.1"/>
</dbReference>
<protein>
    <submittedName>
        <fullName evidence="3">Uncharacterized protein</fullName>
    </submittedName>
</protein>